<reference evidence="2 3" key="1">
    <citation type="submission" date="2020-04" db="EMBL/GenBank/DDBJ databases">
        <authorList>
            <person name="De Canck E."/>
        </authorList>
    </citation>
    <scope>NUCLEOTIDE SEQUENCE [LARGE SCALE GENOMIC DNA]</scope>
    <source>
        <strain evidence="2 3">LMG 3441</strain>
    </source>
</reference>
<proteinExistence type="predicted"/>
<dbReference type="Proteomes" id="UP000494269">
    <property type="component" value="Unassembled WGS sequence"/>
</dbReference>
<keyword evidence="3" id="KW-1185">Reference proteome</keyword>
<organism evidence="2 3">
    <name type="scientific">Achromobacter kerstersii</name>
    <dbReference type="NCBI Taxonomy" id="1353890"/>
    <lineage>
        <taxon>Bacteria</taxon>
        <taxon>Pseudomonadati</taxon>
        <taxon>Pseudomonadota</taxon>
        <taxon>Betaproteobacteria</taxon>
        <taxon>Burkholderiales</taxon>
        <taxon>Alcaligenaceae</taxon>
        <taxon>Achromobacter</taxon>
    </lineage>
</organism>
<name>A0A6S7AQ37_9BURK</name>
<sequence length="92" mass="9707">MKSDAIAEADVPARGDRSLIQELKDIDASRPDFPGEHLLVFGLGAWLLVAGMRGTTVFRRMAFTAAGTALIGRAASGTGGIARVARLLKKIN</sequence>
<accession>A0A6S7AQ37</accession>
<dbReference type="EMBL" id="CADIJQ010000003">
    <property type="protein sequence ID" value="CAB3698682.1"/>
    <property type="molecule type" value="Genomic_DNA"/>
</dbReference>
<evidence type="ECO:0000313" key="3">
    <source>
        <dbReference type="Proteomes" id="UP000494269"/>
    </source>
</evidence>
<keyword evidence="1" id="KW-1133">Transmembrane helix</keyword>
<evidence type="ECO:0000313" key="2">
    <source>
        <dbReference type="EMBL" id="CAB3698682.1"/>
    </source>
</evidence>
<dbReference type="AlphaFoldDB" id="A0A6S7AQ37"/>
<keyword evidence="1" id="KW-0472">Membrane</keyword>
<feature type="transmembrane region" description="Helical" evidence="1">
    <location>
        <begin position="38"/>
        <end position="58"/>
    </location>
</feature>
<evidence type="ECO:0000256" key="1">
    <source>
        <dbReference type="SAM" id="Phobius"/>
    </source>
</evidence>
<protein>
    <submittedName>
        <fullName evidence="2">Uncharacterized protein</fullName>
    </submittedName>
</protein>
<dbReference type="RefSeq" id="WP_175169829.1">
    <property type="nucleotide sequence ID" value="NZ_CADIJQ010000003.1"/>
</dbReference>
<keyword evidence="1" id="KW-0812">Transmembrane</keyword>
<gene>
    <name evidence="2" type="ORF">LMG3441_02428</name>
</gene>